<dbReference type="InterPro" id="IPR036322">
    <property type="entry name" value="WD40_repeat_dom_sf"/>
</dbReference>
<evidence type="ECO:0000256" key="2">
    <source>
        <dbReference type="ARBA" id="ARBA00023242"/>
    </source>
</evidence>
<evidence type="ECO:0000256" key="3">
    <source>
        <dbReference type="ARBA" id="ARBA00038335"/>
    </source>
</evidence>
<dbReference type="InterPro" id="IPR007148">
    <property type="entry name" value="SSU_processome_Utp12"/>
</dbReference>
<feature type="domain" description="Small-subunit processome Utp12" evidence="5">
    <location>
        <begin position="428"/>
        <end position="530"/>
    </location>
</feature>
<dbReference type="Pfam" id="PF00400">
    <property type="entry name" value="WD40"/>
    <property type="match status" value="1"/>
</dbReference>
<comment type="caution">
    <text evidence="6">The sequence shown here is derived from an EMBL/GenBank/DDBJ whole genome shotgun (WGS) entry which is preliminary data.</text>
</comment>
<evidence type="ECO:0000313" key="6">
    <source>
        <dbReference type="EMBL" id="KAK9510996.1"/>
    </source>
</evidence>
<evidence type="ECO:0000256" key="1">
    <source>
        <dbReference type="ARBA" id="ARBA00004123"/>
    </source>
</evidence>
<evidence type="ECO:0000256" key="4">
    <source>
        <dbReference type="SAM" id="MobiDB-lite"/>
    </source>
</evidence>
<evidence type="ECO:0000313" key="7">
    <source>
        <dbReference type="Proteomes" id="UP001461498"/>
    </source>
</evidence>
<keyword evidence="7" id="KW-1185">Reference proteome</keyword>
<sequence>MVKDLYSFSDCGQYFVHCGSEGKLKVWDTVTGNLKQEYSPNLHLNTPCTCLTWVSLSGKFISLNQKRKRKLKGKTTKVIVLGTNEGALAVYSLSEGEIISTLHVASSSSVQGISWSRDAGLFTVDGSNVIHWDLENKTVRSKWKCKGNPTQVAVSPNGELCVTGNININLWEVNSQKCLKTFIGHSNELCSLNFINDNYFLSCGINDRHIATWATNAEEDKPIGRFALGDNLRGEISFLLENKTSLHMVVATINGSLLYFNQQLNGKVNKSIKPAQRVELNASESENATASSKPIPVVCGKLTSSSTVSVAYGYSPLFGFETFSISTEREKQTISVSKPTAKHVKHVISPTNCVGANNAADEVEYTNRLASTASGVKRKLGASNEVTMEERLGNLCIDLKDTPGIAATSTQNSHNLSHLLIQGLDSKDKTILDSVLTKRDPKVIHETVTRLPVHALAPLIQELKRMMHGRTTVTALATEWLKVILREHASQLLADPLIQTYLTSIQSIIDARLNLLGPLGALSGRLGHVLQQLDTDNQGWRNLADSFEPVVLYQDQDSLDEGDSIVDGDYESEDKWDELSDQQVDSEPSS</sequence>
<protein>
    <recommendedName>
        <fullName evidence="5">Small-subunit processome Utp12 domain-containing protein</fullName>
    </recommendedName>
</protein>
<proteinExistence type="inferred from homology"/>
<dbReference type="Gene3D" id="2.130.10.10">
    <property type="entry name" value="YVTN repeat-like/Quinoprotein amine dehydrogenase"/>
    <property type="match status" value="1"/>
</dbReference>
<dbReference type="PANTHER" id="PTHR44267">
    <property type="entry name" value="WD REPEAT-CONTAINING PROTEIN 43"/>
    <property type="match status" value="1"/>
</dbReference>
<keyword evidence="2" id="KW-0539">Nucleus</keyword>
<feature type="compositionally biased region" description="Polar residues" evidence="4">
    <location>
        <begin position="581"/>
        <end position="590"/>
    </location>
</feature>
<dbReference type="AlphaFoldDB" id="A0AAW1DIY1"/>
<dbReference type="Proteomes" id="UP001461498">
    <property type="component" value="Unassembled WGS sequence"/>
</dbReference>
<dbReference type="PANTHER" id="PTHR44267:SF1">
    <property type="entry name" value="WD REPEAT-CONTAINING PROTEIN 43"/>
    <property type="match status" value="1"/>
</dbReference>
<comment type="similarity">
    <text evidence="3">Belongs to the UTP5 family.</text>
</comment>
<feature type="region of interest" description="Disordered" evidence="4">
    <location>
        <begin position="556"/>
        <end position="590"/>
    </location>
</feature>
<name>A0AAW1DIY1_9HEMI</name>
<dbReference type="SUPFAM" id="SSF50978">
    <property type="entry name" value="WD40 repeat-like"/>
    <property type="match status" value="1"/>
</dbReference>
<comment type="subcellular location">
    <subcellularLocation>
        <location evidence="1">Nucleus</location>
    </subcellularLocation>
</comment>
<dbReference type="InterPro" id="IPR015943">
    <property type="entry name" value="WD40/YVTN_repeat-like_dom_sf"/>
</dbReference>
<dbReference type="InterPro" id="IPR052414">
    <property type="entry name" value="U3_snoRNA-assoc_WDR"/>
</dbReference>
<dbReference type="InterPro" id="IPR001680">
    <property type="entry name" value="WD40_rpt"/>
</dbReference>
<evidence type="ECO:0000259" key="5">
    <source>
        <dbReference type="Pfam" id="PF04003"/>
    </source>
</evidence>
<dbReference type="GO" id="GO:0000462">
    <property type="term" value="P:maturation of SSU-rRNA from tricistronic rRNA transcript (SSU-rRNA, 5.8S rRNA, LSU-rRNA)"/>
    <property type="evidence" value="ECO:0007669"/>
    <property type="project" value="TreeGrafter"/>
</dbReference>
<dbReference type="SMART" id="SM00320">
    <property type="entry name" value="WD40"/>
    <property type="match status" value="3"/>
</dbReference>
<accession>A0AAW1DIY1</accession>
<dbReference type="Pfam" id="PF04003">
    <property type="entry name" value="Utp12"/>
    <property type="match status" value="1"/>
</dbReference>
<organism evidence="6 7">
    <name type="scientific">Rhynocoris fuscipes</name>
    <dbReference type="NCBI Taxonomy" id="488301"/>
    <lineage>
        <taxon>Eukaryota</taxon>
        <taxon>Metazoa</taxon>
        <taxon>Ecdysozoa</taxon>
        <taxon>Arthropoda</taxon>
        <taxon>Hexapoda</taxon>
        <taxon>Insecta</taxon>
        <taxon>Pterygota</taxon>
        <taxon>Neoptera</taxon>
        <taxon>Paraneoptera</taxon>
        <taxon>Hemiptera</taxon>
        <taxon>Heteroptera</taxon>
        <taxon>Panheteroptera</taxon>
        <taxon>Cimicomorpha</taxon>
        <taxon>Reduviidae</taxon>
        <taxon>Harpactorinae</taxon>
        <taxon>Harpactorini</taxon>
        <taxon>Rhynocoris</taxon>
    </lineage>
</organism>
<gene>
    <name evidence="6" type="ORF">O3M35_005655</name>
</gene>
<dbReference type="GO" id="GO:0005730">
    <property type="term" value="C:nucleolus"/>
    <property type="evidence" value="ECO:0007669"/>
    <property type="project" value="TreeGrafter"/>
</dbReference>
<dbReference type="EMBL" id="JAPXFL010000002">
    <property type="protein sequence ID" value="KAK9510996.1"/>
    <property type="molecule type" value="Genomic_DNA"/>
</dbReference>
<reference evidence="6 7" key="1">
    <citation type="submission" date="2022-12" db="EMBL/GenBank/DDBJ databases">
        <title>Chromosome-level genome assembly of true bugs.</title>
        <authorList>
            <person name="Ma L."/>
            <person name="Li H."/>
        </authorList>
    </citation>
    <scope>NUCLEOTIDE SEQUENCE [LARGE SCALE GENOMIC DNA]</scope>
    <source>
        <strain evidence="6">Lab_2022b</strain>
    </source>
</reference>
<feature type="compositionally biased region" description="Acidic residues" evidence="4">
    <location>
        <begin position="557"/>
        <end position="580"/>
    </location>
</feature>